<evidence type="ECO:0000256" key="3">
    <source>
        <dbReference type="ARBA" id="ARBA00022630"/>
    </source>
</evidence>
<dbReference type="InterPro" id="IPR029479">
    <property type="entry name" value="Nitroreductase"/>
</dbReference>
<evidence type="ECO:0000256" key="1">
    <source>
        <dbReference type="ARBA" id="ARBA00001917"/>
    </source>
</evidence>
<gene>
    <name evidence="7" type="ORF">PYV00_20665</name>
</gene>
<evidence type="ECO:0000256" key="4">
    <source>
        <dbReference type="ARBA" id="ARBA00022643"/>
    </source>
</evidence>
<sequence length="220" mass="24203">MTVAEAVAGRRAIRAYLDKPVDPAVLRRVIAAAQMAPSGYNFQPWEGVVLTGEPLRELSRRMIAAAPQEPAEYQLVPRGLPQLYKDRRDSITGPRMDAAGIARDDEAGRARLQARNFAFFGAPAALLCFVPRVMGPPQWSDVGMWLQTIMLLLHGDGLGSCPQESLYVHGRLIKQFVGVSDETHLFFCGMAIGHPDPQAPLNLYPRTRAPIDEVVRFLGA</sequence>
<dbReference type="RefSeq" id="WP_275230225.1">
    <property type="nucleotide sequence ID" value="NZ_JARESE010000073.1"/>
</dbReference>
<proteinExistence type="inferred from homology"/>
<evidence type="ECO:0000256" key="2">
    <source>
        <dbReference type="ARBA" id="ARBA00007118"/>
    </source>
</evidence>
<evidence type="ECO:0000313" key="7">
    <source>
        <dbReference type="EMBL" id="MDE8654111.1"/>
    </source>
</evidence>
<dbReference type="Proteomes" id="UP001216253">
    <property type="component" value="Unassembled WGS sequence"/>
</dbReference>
<evidence type="ECO:0000313" key="8">
    <source>
        <dbReference type="Proteomes" id="UP001216253"/>
    </source>
</evidence>
<evidence type="ECO:0000256" key="5">
    <source>
        <dbReference type="ARBA" id="ARBA00023002"/>
    </source>
</evidence>
<comment type="similarity">
    <text evidence="2">Belongs to the nitroreductase family.</text>
</comment>
<dbReference type="Pfam" id="PF00881">
    <property type="entry name" value="Nitroreductase"/>
    <property type="match status" value="1"/>
</dbReference>
<keyword evidence="3" id="KW-0285">Flavoprotein</keyword>
<keyword evidence="5" id="KW-0560">Oxidoreductase</keyword>
<dbReference type="PANTHER" id="PTHR43673">
    <property type="entry name" value="NAD(P)H NITROREDUCTASE YDGI-RELATED"/>
    <property type="match status" value="1"/>
</dbReference>
<name>A0ABT5WW80_9SPHN</name>
<dbReference type="EMBL" id="JARESE010000073">
    <property type="protein sequence ID" value="MDE8654111.1"/>
    <property type="molecule type" value="Genomic_DNA"/>
</dbReference>
<dbReference type="CDD" id="cd02136">
    <property type="entry name" value="PnbA_NfnB-like"/>
    <property type="match status" value="1"/>
</dbReference>
<organism evidence="7 8">
    <name type="scientific">Novosphingobium album</name>
    <name type="common">ex Liu et al. 2023</name>
    <dbReference type="NCBI Taxonomy" id="3031130"/>
    <lineage>
        <taxon>Bacteria</taxon>
        <taxon>Pseudomonadati</taxon>
        <taxon>Pseudomonadota</taxon>
        <taxon>Alphaproteobacteria</taxon>
        <taxon>Sphingomonadales</taxon>
        <taxon>Sphingomonadaceae</taxon>
        <taxon>Novosphingobium</taxon>
    </lineage>
</organism>
<dbReference type="SUPFAM" id="SSF55469">
    <property type="entry name" value="FMN-dependent nitroreductase-like"/>
    <property type="match status" value="1"/>
</dbReference>
<feature type="domain" description="Nitroreductase" evidence="6">
    <location>
        <begin position="7"/>
        <end position="194"/>
    </location>
</feature>
<evidence type="ECO:0000259" key="6">
    <source>
        <dbReference type="Pfam" id="PF00881"/>
    </source>
</evidence>
<accession>A0ABT5WW80</accession>
<keyword evidence="8" id="KW-1185">Reference proteome</keyword>
<comment type="caution">
    <text evidence="7">The sequence shown here is derived from an EMBL/GenBank/DDBJ whole genome shotgun (WGS) entry which is preliminary data.</text>
</comment>
<dbReference type="InterPro" id="IPR000415">
    <property type="entry name" value="Nitroreductase-like"/>
</dbReference>
<keyword evidence="4" id="KW-0288">FMN</keyword>
<reference evidence="7 8" key="1">
    <citation type="submission" date="2023-03" db="EMBL/GenBank/DDBJ databases">
        <title>NovoSphingobium album sp. nov. isolated from polycyclic aromatic hydrocarbons- and heavy-metal polluted soil.</title>
        <authorList>
            <person name="Liu Z."/>
            <person name="Wang K."/>
        </authorList>
    </citation>
    <scope>NUCLEOTIDE SEQUENCE [LARGE SCALE GENOMIC DNA]</scope>
    <source>
        <strain evidence="7 8">H3SJ31-1</strain>
    </source>
</reference>
<dbReference type="PANTHER" id="PTHR43673:SF2">
    <property type="entry name" value="NITROREDUCTASE"/>
    <property type="match status" value="1"/>
</dbReference>
<dbReference type="Gene3D" id="3.40.109.10">
    <property type="entry name" value="NADH Oxidase"/>
    <property type="match status" value="1"/>
</dbReference>
<protein>
    <submittedName>
        <fullName evidence="7">Nitroreductase</fullName>
    </submittedName>
</protein>
<comment type="cofactor">
    <cofactor evidence="1">
        <name>FMN</name>
        <dbReference type="ChEBI" id="CHEBI:58210"/>
    </cofactor>
</comment>